<name>A0A645CUG3_9ZZZZ</name>
<keyword evidence="11 12" id="KW-0472">Membrane</keyword>
<comment type="subcellular location">
    <subcellularLocation>
        <location evidence="1">Cell membrane</location>
    </subcellularLocation>
</comment>
<proteinExistence type="inferred from homology"/>
<gene>
    <name evidence="14" type="ORF">SDC9_127591</name>
</gene>
<dbReference type="InterPro" id="IPR036280">
    <property type="entry name" value="Multihaem_cyt_sf"/>
</dbReference>
<reference evidence="14" key="1">
    <citation type="submission" date="2019-08" db="EMBL/GenBank/DDBJ databases">
        <authorList>
            <person name="Kucharzyk K."/>
            <person name="Murdoch R.W."/>
            <person name="Higgins S."/>
            <person name="Loffler F."/>
        </authorList>
    </citation>
    <scope>NUCLEOTIDE SEQUENCE</scope>
</reference>
<keyword evidence="6 12" id="KW-0812">Transmembrane</keyword>
<protein>
    <recommendedName>
        <fullName evidence="13">NapC/NirT cytochrome c N-terminal domain-containing protein</fullName>
    </recommendedName>
</protein>
<feature type="transmembrane region" description="Helical" evidence="12">
    <location>
        <begin position="48"/>
        <end position="67"/>
    </location>
</feature>
<evidence type="ECO:0000256" key="10">
    <source>
        <dbReference type="ARBA" id="ARBA00023004"/>
    </source>
</evidence>
<dbReference type="InterPro" id="IPR005126">
    <property type="entry name" value="NapC/NirT_cyt_c_N"/>
</dbReference>
<dbReference type="InterPro" id="IPR051174">
    <property type="entry name" value="Cytochrome_c-type_ET"/>
</dbReference>
<dbReference type="Gene3D" id="3.90.10.10">
    <property type="entry name" value="Cytochrome C3"/>
    <property type="match status" value="1"/>
</dbReference>
<evidence type="ECO:0000256" key="3">
    <source>
        <dbReference type="ARBA" id="ARBA00022448"/>
    </source>
</evidence>
<evidence type="ECO:0000256" key="4">
    <source>
        <dbReference type="ARBA" id="ARBA00022475"/>
    </source>
</evidence>
<accession>A0A645CUG3</accession>
<dbReference type="GO" id="GO:0046872">
    <property type="term" value="F:metal ion binding"/>
    <property type="evidence" value="ECO:0007669"/>
    <property type="project" value="UniProtKB-KW"/>
</dbReference>
<dbReference type="EMBL" id="VSSQ01030136">
    <property type="protein sequence ID" value="MPM80544.1"/>
    <property type="molecule type" value="Genomic_DNA"/>
</dbReference>
<feature type="domain" description="NapC/NirT cytochrome c N-terminal" evidence="13">
    <location>
        <begin position="44"/>
        <end position="135"/>
    </location>
</feature>
<keyword evidence="7" id="KW-0479">Metal-binding</keyword>
<keyword evidence="10" id="KW-0408">Iron</keyword>
<dbReference type="InterPro" id="IPR038266">
    <property type="entry name" value="NapC/NirT_cytc_sf"/>
</dbReference>
<evidence type="ECO:0000313" key="14">
    <source>
        <dbReference type="EMBL" id="MPM80544.1"/>
    </source>
</evidence>
<evidence type="ECO:0000256" key="9">
    <source>
        <dbReference type="ARBA" id="ARBA00022989"/>
    </source>
</evidence>
<keyword evidence="9 12" id="KW-1133">Transmembrane helix</keyword>
<organism evidence="14">
    <name type="scientific">bioreactor metagenome</name>
    <dbReference type="NCBI Taxonomy" id="1076179"/>
    <lineage>
        <taxon>unclassified sequences</taxon>
        <taxon>metagenomes</taxon>
        <taxon>ecological metagenomes</taxon>
    </lineage>
</organism>
<dbReference type="Gene3D" id="1.10.3820.10">
    <property type="entry name" value="Di-heme elbow motif domain"/>
    <property type="match status" value="1"/>
</dbReference>
<evidence type="ECO:0000256" key="2">
    <source>
        <dbReference type="ARBA" id="ARBA00007395"/>
    </source>
</evidence>
<dbReference type="PANTHER" id="PTHR30333:SF1">
    <property type="entry name" value="CYTOCHROME C-TYPE PROTEIN NAPC"/>
    <property type="match status" value="1"/>
</dbReference>
<comment type="similarity">
    <text evidence="2">Belongs to the NapC/NirT/NrfH family.</text>
</comment>
<evidence type="ECO:0000256" key="7">
    <source>
        <dbReference type="ARBA" id="ARBA00022723"/>
    </source>
</evidence>
<evidence type="ECO:0000259" key="13">
    <source>
        <dbReference type="Pfam" id="PF03264"/>
    </source>
</evidence>
<dbReference type="GO" id="GO:0009055">
    <property type="term" value="F:electron transfer activity"/>
    <property type="evidence" value="ECO:0007669"/>
    <property type="project" value="TreeGrafter"/>
</dbReference>
<keyword evidence="8" id="KW-0249">Electron transport</keyword>
<dbReference type="GO" id="GO:0009061">
    <property type="term" value="P:anaerobic respiration"/>
    <property type="evidence" value="ECO:0007669"/>
    <property type="project" value="TreeGrafter"/>
</dbReference>
<comment type="caution">
    <text evidence="14">The sequence shown here is derived from an EMBL/GenBank/DDBJ whole genome shotgun (WGS) entry which is preliminary data.</text>
</comment>
<dbReference type="AlphaFoldDB" id="A0A645CUG3"/>
<evidence type="ECO:0000256" key="5">
    <source>
        <dbReference type="ARBA" id="ARBA00022617"/>
    </source>
</evidence>
<evidence type="ECO:0000256" key="1">
    <source>
        <dbReference type="ARBA" id="ARBA00004236"/>
    </source>
</evidence>
<keyword evidence="4" id="KW-1003">Cell membrane</keyword>
<evidence type="ECO:0000256" key="8">
    <source>
        <dbReference type="ARBA" id="ARBA00022982"/>
    </source>
</evidence>
<dbReference type="Pfam" id="PF03264">
    <property type="entry name" value="Cytochrom_NNT"/>
    <property type="match status" value="1"/>
</dbReference>
<keyword evidence="5" id="KW-0349">Heme</keyword>
<dbReference type="SUPFAM" id="SSF48695">
    <property type="entry name" value="Multiheme cytochromes"/>
    <property type="match status" value="1"/>
</dbReference>
<evidence type="ECO:0000256" key="12">
    <source>
        <dbReference type="SAM" id="Phobius"/>
    </source>
</evidence>
<feature type="transmembrane region" description="Helical" evidence="12">
    <location>
        <begin position="6"/>
        <end position="21"/>
    </location>
</feature>
<evidence type="ECO:0000256" key="6">
    <source>
        <dbReference type="ARBA" id="ARBA00022692"/>
    </source>
</evidence>
<keyword evidence="3" id="KW-0813">Transport</keyword>
<sequence length="432" mass="48020">MVAPAFILGGIGFFVLGIILKRRQIARSGGPVPPLRIDFSVPENRKSFGVFLACATFFLLLSAIGSYQTYHFTESVQFCGQACHTVMEPEYVTYLQGPHARVACAECHIGKGAGWWVKSKLSGTYQVYATALDKYPRPVPTPIKNLRPAQETCEQCHWPKKFTGNLERTYNYYLSDETNTHFALRMLLKVGGSDPTHGPVGGIHYHMNVANKIEYLATDEARQKIPWVRVTDEQGNVTEYRTPRFTNEVDVSKIRVMDCMDCHNRPAHRYKTPNGAVNLAMSLGKISPSMPSIKSNAVFALTQTYTNETQALQRIESYLTGKYSGNPLASTAIKEVQKIYQDNFFPEMKANWSVYPDNIGHKEWPGCFRCHDGQHASAGGKKIVASDCDSCHTILAQGSGPELLQLTPQSQKFKHPADEVDGACNDCHTGGL</sequence>
<dbReference type="PANTHER" id="PTHR30333">
    <property type="entry name" value="CYTOCHROME C-TYPE PROTEIN"/>
    <property type="match status" value="1"/>
</dbReference>
<evidence type="ECO:0000256" key="11">
    <source>
        <dbReference type="ARBA" id="ARBA00023136"/>
    </source>
</evidence>
<dbReference type="GO" id="GO:0005886">
    <property type="term" value="C:plasma membrane"/>
    <property type="evidence" value="ECO:0007669"/>
    <property type="project" value="UniProtKB-SubCell"/>
</dbReference>